<dbReference type="RefSeq" id="WP_124085864.1">
    <property type="nucleotide sequence ID" value="NZ_UXAW01000051.1"/>
</dbReference>
<reference evidence="1 2" key="1">
    <citation type="submission" date="2018-11" db="EMBL/GenBank/DDBJ databases">
        <authorList>
            <person name="Criscuolo A."/>
        </authorList>
    </citation>
    <scope>NUCLEOTIDE SEQUENCE [LARGE SCALE GENOMIC DNA]</scope>
    <source>
        <strain evidence="1">ACIP111625</strain>
    </source>
</reference>
<dbReference type="AlphaFoldDB" id="A0A3P5X9V5"/>
<sequence>MNDITVKALYASVVEDEGHIFIGFAEGEGEEDPYALFRQPLGGGPVWFEVSDESLGAEDAVESVTLSDKGLEIVIAAAKAAKVGWARSIAVRIGPQTESADEALAALREMLGDRFRG</sequence>
<name>A0A3P5X9V5_9RHOB</name>
<dbReference type="EMBL" id="UXAW01000051">
    <property type="protein sequence ID" value="VDC25217.1"/>
    <property type="molecule type" value="Genomic_DNA"/>
</dbReference>
<keyword evidence="2" id="KW-1185">Reference proteome</keyword>
<organism evidence="1 2">
    <name type="scientific">Pseudogemmobacter humi</name>
    <dbReference type="NCBI Taxonomy" id="2483812"/>
    <lineage>
        <taxon>Bacteria</taxon>
        <taxon>Pseudomonadati</taxon>
        <taxon>Pseudomonadota</taxon>
        <taxon>Alphaproteobacteria</taxon>
        <taxon>Rhodobacterales</taxon>
        <taxon>Paracoccaceae</taxon>
        <taxon>Pseudogemmobacter</taxon>
    </lineage>
</organism>
<accession>A0A3P5X9V5</accession>
<dbReference type="Proteomes" id="UP000277498">
    <property type="component" value="Unassembled WGS sequence"/>
</dbReference>
<evidence type="ECO:0000313" key="1">
    <source>
        <dbReference type="EMBL" id="VDC25217.1"/>
    </source>
</evidence>
<proteinExistence type="predicted"/>
<protein>
    <submittedName>
        <fullName evidence="1">Uncharacterized protein</fullName>
    </submittedName>
</protein>
<evidence type="ECO:0000313" key="2">
    <source>
        <dbReference type="Proteomes" id="UP000277498"/>
    </source>
</evidence>
<gene>
    <name evidence="1" type="ORF">XINFAN_01455</name>
</gene>
<dbReference type="OrthoDB" id="7868265at2"/>